<feature type="transmembrane region" description="Helical" evidence="5">
    <location>
        <begin position="21"/>
        <end position="41"/>
    </location>
</feature>
<dbReference type="InterPro" id="IPR020846">
    <property type="entry name" value="MFS_dom"/>
</dbReference>
<evidence type="ECO:0000256" key="1">
    <source>
        <dbReference type="ARBA" id="ARBA00004141"/>
    </source>
</evidence>
<proteinExistence type="predicted"/>
<feature type="transmembrane region" description="Helical" evidence="5">
    <location>
        <begin position="325"/>
        <end position="349"/>
    </location>
</feature>
<feature type="transmembrane region" description="Helical" evidence="5">
    <location>
        <begin position="118"/>
        <end position="139"/>
    </location>
</feature>
<feature type="transmembrane region" description="Helical" evidence="5">
    <location>
        <begin position="392"/>
        <end position="413"/>
    </location>
</feature>
<dbReference type="SUPFAM" id="SSF103473">
    <property type="entry name" value="MFS general substrate transporter"/>
    <property type="match status" value="1"/>
</dbReference>
<feature type="transmembrane region" description="Helical" evidence="5">
    <location>
        <begin position="94"/>
        <end position="112"/>
    </location>
</feature>
<accession>A0A1I7DBL6</accession>
<sequence length="425" mass="44086">MNLPSLIKNTLEKALKSINPAQSSSTLTIWLCLIVALLEGLDLQAPGIAGARMAREFGLDHAHLGLAFSFGSLGLLPASAIGGRLSDLFGRKRVLMGSVVLFGVFSLATTQVDGFNSLLVARLLTGLGLGAAMPNLIALSSEASRPNRRNLAVGVMYCGMPFGASLAALIGVLWPDSSGWRQLFYIGGFGPLLVLPLLGLFLKESNYFIAGQTTISSGKANKPGIFFALFRDGRAAATASLWVSYLGTVIILYFLLNWLPSMLLSRGLTASEASTVQMVYNFGGGIGSILITSMMDRIGRTPTVTIMYAGMVVALVLLGTTSGSMVLVCGGFVAGICLLGGQSALYSIASSVYPTEVRGTGVGAAVAIGRVGAIIGPLGAGQLLSAGHSETTLLFASIPLIAVSAVAALLVVARFQMESCEAIVQ</sequence>
<keyword evidence="2 5" id="KW-0812">Transmembrane</keyword>
<dbReference type="OrthoDB" id="7066727at2"/>
<organism evidence="7 8">
    <name type="scientific">Paraburkholderia aspalathi</name>
    <dbReference type="NCBI Taxonomy" id="1324617"/>
    <lineage>
        <taxon>Bacteria</taxon>
        <taxon>Pseudomonadati</taxon>
        <taxon>Pseudomonadota</taxon>
        <taxon>Betaproteobacteria</taxon>
        <taxon>Burkholderiales</taxon>
        <taxon>Burkholderiaceae</taxon>
        <taxon>Paraburkholderia</taxon>
    </lineage>
</organism>
<keyword evidence="4 5" id="KW-0472">Membrane</keyword>
<evidence type="ECO:0000313" key="7">
    <source>
        <dbReference type="EMBL" id="SFU09112.1"/>
    </source>
</evidence>
<dbReference type="InterPro" id="IPR005829">
    <property type="entry name" value="Sugar_transporter_CS"/>
</dbReference>
<dbReference type="NCBIfam" id="NF008586">
    <property type="entry name" value="PRK11551.1"/>
    <property type="match status" value="1"/>
</dbReference>
<evidence type="ECO:0000256" key="3">
    <source>
        <dbReference type="ARBA" id="ARBA00022989"/>
    </source>
</evidence>
<feature type="transmembrane region" description="Helical" evidence="5">
    <location>
        <begin position="276"/>
        <end position="295"/>
    </location>
</feature>
<dbReference type="GO" id="GO:0005886">
    <property type="term" value="C:plasma membrane"/>
    <property type="evidence" value="ECO:0007669"/>
    <property type="project" value="TreeGrafter"/>
</dbReference>
<feature type="transmembrane region" description="Helical" evidence="5">
    <location>
        <begin position="235"/>
        <end position="256"/>
    </location>
</feature>
<feature type="domain" description="Major facilitator superfamily (MFS) profile" evidence="6">
    <location>
        <begin position="28"/>
        <end position="416"/>
    </location>
</feature>
<dbReference type="AlphaFoldDB" id="A0A1I7DBL6"/>
<dbReference type="InterPro" id="IPR036259">
    <property type="entry name" value="MFS_trans_sf"/>
</dbReference>
<dbReference type="PROSITE" id="PS50850">
    <property type="entry name" value="MFS"/>
    <property type="match status" value="1"/>
</dbReference>
<reference evidence="7 8" key="1">
    <citation type="submission" date="2016-10" db="EMBL/GenBank/DDBJ databases">
        <authorList>
            <person name="de Groot N.N."/>
        </authorList>
    </citation>
    <scope>NUCLEOTIDE SEQUENCE [LARGE SCALE GENOMIC DNA]</scope>
    <source>
        <strain evidence="7 8">LMG 27731</strain>
    </source>
</reference>
<protein>
    <submittedName>
        <fullName evidence="7">MFS transporter, AAHS family, 3-hydroxyphenylpropionic acid transporter</fullName>
    </submittedName>
</protein>
<name>A0A1I7DBL6_9BURK</name>
<dbReference type="EMBL" id="FPBH01000009">
    <property type="protein sequence ID" value="SFU09112.1"/>
    <property type="molecule type" value="Genomic_DNA"/>
</dbReference>
<dbReference type="Proteomes" id="UP000198844">
    <property type="component" value="Unassembled WGS sequence"/>
</dbReference>
<evidence type="ECO:0000256" key="2">
    <source>
        <dbReference type="ARBA" id="ARBA00022692"/>
    </source>
</evidence>
<evidence type="ECO:0000313" key="8">
    <source>
        <dbReference type="Proteomes" id="UP000198844"/>
    </source>
</evidence>
<evidence type="ECO:0000256" key="4">
    <source>
        <dbReference type="ARBA" id="ARBA00023136"/>
    </source>
</evidence>
<dbReference type="PROSITE" id="PS00216">
    <property type="entry name" value="SUGAR_TRANSPORT_1"/>
    <property type="match status" value="1"/>
</dbReference>
<feature type="transmembrane region" description="Helical" evidence="5">
    <location>
        <begin position="61"/>
        <end position="82"/>
    </location>
</feature>
<feature type="transmembrane region" description="Helical" evidence="5">
    <location>
        <begin position="151"/>
        <end position="174"/>
    </location>
</feature>
<dbReference type="PANTHER" id="PTHR23508:SF10">
    <property type="entry name" value="CARBOXYLIC ACID TRANSPORTER PROTEIN HOMOLOG"/>
    <property type="match status" value="1"/>
</dbReference>
<dbReference type="PANTHER" id="PTHR23508">
    <property type="entry name" value="CARBOXYLIC ACID TRANSPORTER PROTEIN HOMOLOG"/>
    <property type="match status" value="1"/>
</dbReference>
<evidence type="ECO:0000259" key="6">
    <source>
        <dbReference type="PROSITE" id="PS50850"/>
    </source>
</evidence>
<dbReference type="PROSITE" id="PS00217">
    <property type="entry name" value="SUGAR_TRANSPORT_2"/>
    <property type="match status" value="1"/>
</dbReference>
<evidence type="ECO:0000256" key="5">
    <source>
        <dbReference type="SAM" id="Phobius"/>
    </source>
</evidence>
<dbReference type="Pfam" id="PF07690">
    <property type="entry name" value="MFS_1"/>
    <property type="match status" value="1"/>
</dbReference>
<comment type="subcellular location">
    <subcellularLocation>
        <location evidence="1">Membrane</location>
        <topology evidence="1">Multi-pass membrane protein</topology>
    </subcellularLocation>
</comment>
<keyword evidence="3 5" id="KW-1133">Transmembrane helix</keyword>
<feature type="transmembrane region" description="Helical" evidence="5">
    <location>
        <begin position="361"/>
        <end position="380"/>
    </location>
</feature>
<feature type="transmembrane region" description="Helical" evidence="5">
    <location>
        <begin position="302"/>
        <end position="319"/>
    </location>
</feature>
<dbReference type="GO" id="GO:0046943">
    <property type="term" value="F:carboxylic acid transmembrane transporter activity"/>
    <property type="evidence" value="ECO:0007669"/>
    <property type="project" value="TreeGrafter"/>
</dbReference>
<feature type="transmembrane region" description="Helical" evidence="5">
    <location>
        <begin position="180"/>
        <end position="202"/>
    </location>
</feature>
<dbReference type="CDD" id="cd17365">
    <property type="entry name" value="MFS_PcaK_like"/>
    <property type="match status" value="1"/>
</dbReference>
<gene>
    <name evidence="7" type="ORF">SAMN05192563_1009131</name>
</gene>
<dbReference type="RefSeq" id="WP_093635267.1">
    <property type="nucleotide sequence ID" value="NZ_FPBH01000009.1"/>
</dbReference>
<dbReference type="Gene3D" id="1.20.1250.20">
    <property type="entry name" value="MFS general substrate transporter like domains"/>
    <property type="match status" value="2"/>
</dbReference>
<dbReference type="InterPro" id="IPR011701">
    <property type="entry name" value="MFS"/>
</dbReference>